<dbReference type="RefSeq" id="WP_266015290.1">
    <property type="nucleotide sequence ID" value="NZ_JAPFQP010000004.1"/>
</dbReference>
<evidence type="ECO:0008006" key="3">
    <source>
        <dbReference type="Google" id="ProtNLM"/>
    </source>
</evidence>
<protein>
    <recommendedName>
        <fullName evidence="3">Glycine dehydrogenase</fullName>
    </recommendedName>
</protein>
<accession>A0AAE3SPM3</accession>
<gene>
    <name evidence="1" type="ORF">OO016_13985</name>
</gene>
<comment type="caution">
    <text evidence="1">The sequence shown here is derived from an EMBL/GenBank/DDBJ whole genome shotgun (WGS) entry which is preliminary data.</text>
</comment>
<dbReference type="AlphaFoldDB" id="A0AAE3SPM3"/>
<organism evidence="1 2">
    <name type="scientific">Lentiprolixibacter aurantiacus</name>
    <dbReference type="NCBI Taxonomy" id="2993939"/>
    <lineage>
        <taxon>Bacteria</taxon>
        <taxon>Pseudomonadati</taxon>
        <taxon>Bacteroidota</taxon>
        <taxon>Flavobacteriia</taxon>
        <taxon>Flavobacteriales</taxon>
        <taxon>Flavobacteriaceae</taxon>
        <taxon>Lentiprolixibacter</taxon>
    </lineage>
</organism>
<proteinExistence type="predicted"/>
<name>A0AAE3SPM3_9FLAO</name>
<evidence type="ECO:0000313" key="2">
    <source>
        <dbReference type="Proteomes" id="UP001207116"/>
    </source>
</evidence>
<evidence type="ECO:0000313" key="1">
    <source>
        <dbReference type="EMBL" id="MCX2720720.1"/>
    </source>
</evidence>
<reference evidence="1" key="1">
    <citation type="submission" date="2022-11" db="EMBL/GenBank/DDBJ databases">
        <title>The characterization of three novel Bacteroidetes species and genomic analysis of their roles in tidal elemental geochemical cycles.</title>
        <authorList>
            <person name="Ma K.-J."/>
        </authorList>
    </citation>
    <scope>NUCLEOTIDE SEQUENCE</scope>
    <source>
        <strain evidence="1">M415</strain>
    </source>
</reference>
<sequence length="75" mass="8770">MISCEEAAHICNRKQYKEASWRERLQLFLHILACKTCASFSRKNTRLTRLCDKAGLHSLSAKDKEEMKKKIQKES</sequence>
<dbReference type="EMBL" id="JAPFQP010000004">
    <property type="protein sequence ID" value="MCX2720720.1"/>
    <property type="molecule type" value="Genomic_DNA"/>
</dbReference>
<dbReference type="Proteomes" id="UP001207116">
    <property type="component" value="Unassembled WGS sequence"/>
</dbReference>
<keyword evidence="2" id="KW-1185">Reference proteome</keyword>